<reference evidence="1" key="1">
    <citation type="submission" date="2015-06" db="EMBL/GenBank/DDBJ databases">
        <title>Genomic characterization of STP4-a, a novel T4 virulent phage infecting Salmonella.</title>
        <authorList>
            <person name="Li M."/>
            <person name="Wang J."/>
            <person name="Lin H."/>
            <person name="Han F."/>
        </authorList>
    </citation>
    <scope>NUCLEOTIDE SEQUENCE [LARGE SCALE GENOMIC DNA]</scope>
</reference>
<dbReference type="EMBL" id="KJ000058">
    <property type="protein sequence ID" value="AHJ86928.1"/>
    <property type="molecule type" value="Genomic_DNA"/>
</dbReference>
<name>A0A0B4LA72_9CAUD</name>
<evidence type="ECO:0000313" key="2">
    <source>
        <dbReference type="Proteomes" id="UP000032000"/>
    </source>
</evidence>
<dbReference type="RefSeq" id="YP_009126281.1">
    <property type="nucleotide sequence ID" value="NC_026607.2"/>
</dbReference>
<keyword evidence="2" id="KW-1185">Reference proteome</keyword>
<accession>A0A0B4LA72</accession>
<dbReference type="GeneID" id="23681091"/>
<sequence length="54" mass="6452">MKTIELNDDEAVIKQEELFRLYEVEELLWQIECDLPSGLESWADDEQLNRLRGK</sequence>
<organism evidence="1 2">
    <name type="scientific">Salmonella phage STP4-a</name>
    <dbReference type="NCBI Taxonomy" id="1445860"/>
    <lineage>
        <taxon>Viruses</taxon>
        <taxon>Duplodnaviria</taxon>
        <taxon>Heunggongvirae</taxon>
        <taxon>Uroviricota</taxon>
        <taxon>Caudoviricetes</taxon>
        <taxon>Pantevenvirales</taxon>
        <taxon>Straboviridae</taxon>
        <taxon>Tevenvirinae</taxon>
        <taxon>Gelderlandvirus</taxon>
        <taxon>Gelderlandvirus stp4a</taxon>
    </lineage>
</organism>
<proteinExistence type="predicted"/>
<evidence type="ECO:0000313" key="1">
    <source>
        <dbReference type="EMBL" id="AHJ86928.1"/>
    </source>
</evidence>
<protein>
    <submittedName>
        <fullName evidence="1">Uncharacterized protein</fullName>
    </submittedName>
</protein>
<dbReference type="KEGG" id="vg:23681091"/>
<gene>
    <name evidence="1" type="ORF">STP4a_073</name>
</gene>
<dbReference type="Proteomes" id="UP000032000">
    <property type="component" value="Segment"/>
</dbReference>